<name>A0A177AY56_9BILA</name>
<comment type="caution">
    <text evidence="1">The sequence shown here is derived from an EMBL/GenBank/DDBJ whole genome shotgun (WGS) entry which is preliminary data.</text>
</comment>
<dbReference type="AlphaFoldDB" id="A0A177AY56"/>
<evidence type="ECO:0000313" key="1">
    <source>
        <dbReference type="EMBL" id="OAF66341.1"/>
    </source>
</evidence>
<dbReference type="Proteomes" id="UP000078046">
    <property type="component" value="Unassembled WGS sequence"/>
</dbReference>
<evidence type="ECO:0000313" key="2">
    <source>
        <dbReference type="Proteomes" id="UP000078046"/>
    </source>
</evidence>
<keyword evidence="2" id="KW-1185">Reference proteome</keyword>
<accession>A0A177AY56</accession>
<sequence>MPYILNVLNKGDSKLKVYSDNEINANVLTMNKKIRYRYETMSQSIYVIMGDKIRVKHDFDTNVNQETRKRPFNFSFSNEIFTVQKKCNNYIIECDSDYSTLVNINRIKKIN</sequence>
<dbReference type="EMBL" id="LWCA01000960">
    <property type="protein sequence ID" value="OAF66341.1"/>
    <property type="molecule type" value="Genomic_DNA"/>
</dbReference>
<proteinExistence type="predicted"/>
<protein>
    <submittedName>
        <fullName evidence="1">Uncharacterized protein</fullName>
    </submittedName>
</protein>
<gene>
    <name evidence="1" type="ORF">A3Q56_05931</name>
</gene>
<reference evidence="1 2" key="1">
    <citation type="submission" date="2016-04" db="EMBL/GenBank/DDBJ databases">
        <title>The genome of Intoshia linei affirms orthonectids as highly simplified spiralians.</title>
        <authorList>
            <person name="Mikhailov K.V."/>
            <person name="Slusarev G.S."/>
            <person name="Nikitin M.A."/>
            <person name="Logacheva M.D."/>
            <person name="Penin A."/>
            <person name="Aleoshin V."/>
            <person name="Panchin Y.V."/>
        </authorList>
    </citation>
    <scope>NUCLEOTIDE SEQUENCE [LARGE SCALE GENOMIC DNA]</scope>
    <source>
        <strain evidence="1">Intl2013</strain>
        <tissue evidence="1">Whole animal</tissue>
    </source>
</reference>
<organism evidence="1 2">
    <name type="scientific">Intoshia linei</name>
    <dbReference type="NCBI Taxonomy" id="1819745"/>
    <lineage>
        <taxon>Eukaryota</taxon>
        <taxon>Metazoa</taxon>
        <taxon>Spiralia</taxon>
        <taxon>Lophotrochozoa</taxon>
        <taxon>Mesozoa</taxon>
        <taxon>Orthonectida</taxon>
        <taxon>Rhopaluridae</taxon>
        <taxon>Intoshia</taxon>
    </lineage>
</organism>